<gene>
    <name evidence="1" type="ORF">BJ138DRAFT_945507</name>
</gene>
<dbReference type="EMBL" id="MU267684">
    <property type="protein sequence ID" value="KAH7911268.1"/>
    <property type="molecule type" value="Genomic_DNA"/>
</dbReference>
<dbReference type="Proteomes" id="UP000790377">
    <property type="component" value="Unassembled WGS sequence"/>
</dbReference>
<protein>
    <submittedName>
        <fullName evidence="1">Uncharacterized protein</fullName>
    </submittedName>
</protein>
<name>A0ACB8AEH7_9AGAM</name>
<reference evidence="1" key="1">
    <citation type="journal article" date="2021" name="New Phytol.">
        <title>Evolutionary innovations through gain and loss of genes in the ectomycorrhizal Boletales.</title>
        <authorList>
            <person name="Wu G."/>
            <person name="Miyauchi S."/>
            <person name="Morin E."/>
            <person name="Kuo A."/>
            <person name="Drula E."/>
            <person name="Varga T."/>
            <person name="Kohler A."/>
            <person name="Feng B."/>
            <person name="Cao Y."/>
            <person name="Lipzen A."/>
            <person name="Daum C."/>
            <person name="Hundley H."/>
            <person name="Pangilinan J."/>
            <person name="Johnson J."/>
            <person name="Barry K."/>
            <person name="LaButti K."/>
            <person name="Ng V."/>
            <person name="Ahrendt S."/>
            <person name="Min B."/>
            <person name="Choi I.G."/>
            <person name="Park H."/>
            <person name="Plett J.M."/>
            <person name="Magnuson J."/>
            <person name="Spatafora J.W."/>
            <person name="Nagy L.G."/>
            <person name="Henrissat B."/>
            <person name="Grigoriev I.V."/>
            <person name="Yang Z.L."/>
            <person name="Xu J."/>
            <person name="Martin F.M."/>
        </authorList>
    </citation>
    <scope>NUCLEOTIDE SEQUENCE</scope>
    <source>
        <strain evidence="1">ATCC 28755</strain>
    </source>
</reference>
<evidence type="ECO:0000313" key="1">
    <source>
        <dbReference type="EMBL" id="KAH7911268.1"/>
    </source>
</evidence>
<sequence length="408" mass="45920">MTIVRSENLPRNPCDGSESGELNAPSSRSVQQVPRVAFTSVKRKIEEVDRRSDGNTDSDPEMDEDCDVMDVDIAEVNFKVPVTVKTERQVRTTPPSAEPLPKKVKIDHNESQAVENATPADRRPPRTNPRNQDLPVSASDPRWLQGFMNTVILWAGSQRGWKIPKSTLVKVLQKIFDAVFPEINYKVTLKGPVLKLATQHLSKWRSNIGSTALAMMIHFCSHTREEADPDESPKPECKDIAREFLKKLKFLYKDSENPSKGTAFQSPFILYMIASTHLNAILHYVDIPELKTKELALGDGMGQGVILLVVLALERALTFIRDKIINVEEILDQIAAGSKIDFRLPKISKPGRGENIKRSHQFNERNWSKETAQYMISLNRRNRADIRAIVAAASPLSRADDSEMEVDE</sequence>
<evidence type="ECO:0000313" key="2">
    <source>
        <dbReference type="Proteomes" id="UP000790377"/>
    </source>
</evidence>
<proteinExistence type="predicted"/>
<keyword evidence="2" id="KW-1185">Reference proteome</keyword>
<accession>A0ACB8AEH7</accession>
<comment type="caution">
    <text evidence="1">The sequence shown here is derived from an EMBL/GenBank/DDBJ whole genome shotgun (WGS) entry which is preliminary data.</text>
</comment>
<organism evidence="1 2">
    <name type="scientific">Hygrophoropsis aurantiaca</name>
    <dbReference type="NCBI Taxonomy" id="72124"/>
    <lineage>
        <taxon>Eukaryota</taxon>
        <taxon>Fungi</taxon>
        <taxon>Dikarya</taxon>
        <taxon>Basidiomycota</taxon>
        <taxon>Agaricomycotina</taxon>
        <taxon>Agaricomycetes</taxon>
        <taxon>Agaricomycetidae</taxon>
        <taxon>Boletales</taxon>
        <taxon>Coniophorineae</taxon>
        <taxon>Hygrophoropsidaceae</taxon>
        <taxon>Hygrophoropsis</taxon>
    </lineage>
</organism>